<evidence type="ECO:0000313" key="2">
    <source>
        <dbReference type="Proteomes" id="UP000827724"/>
    </source>
</evidence>
<gene>
    <name evidence="1" type="ORF">Trco_004651</name>
</gene>
<proteinExistence type="predicted"/>
<name>A0A9P8TUM5_9HYPO</name>
<dbReference type="EMBL" id="JAIWOZ010000004">
    <property type="protein sequence ID" value="KAH6605498.1"/>
    <property type="molecule type" value="Genomic_DNA"/>
</dbReference>
<keyword evidence="2" id="KW-1185">Reference proteome</keyword>
<sequence>MSLDHRLRSRAFTPAAARDALNGVSVPQALGREVMRACVVRGIRYHAEFSNSPGVQELRSLPIFARAINARAIMSNIIPEAMAAHERPYCIWYPETASEETYRQLARRYPDMAYHAVRACAVAGYTSLYQELVAEHKLVPEVAVAEEARACGSKQIYEAIVGSPMKYAAMDDYTRSVLAKPRLSGLNGDVAVRPMLEMKQKFRVPTGVETHPLFSDDEDDDDDDMDLFAAITPERGFRETTFNITEDWGIGEVDSPQSCQDQWTLAMAEYLAQPLPADLPLGNKDILILAAAHMGNIDRYARLRRPTMVNGELACVVRGIYQDHFFATWWASQQTPGTYSGSHIVSAFNARMIMSNDLSRLSPDVPKNHQPYLIWYPDVAQESTYRELARRLPSMKLAVVHASIYCDYRKLFDLLLPDIEPDPALLQEAKQRDADGHPSYYTAALLTRAGELGLEQAIQDVADKHWATKRDYTLVSVRADAHTNGLYHDSALVRRVPTMLGDGQHVGIYNGVSSAPFDAYLWASVPRHWLPKEGDADKYLDYEEWPPREV</sequence>
<dbReference type="AlphaFoldDB" id="A0A9P8TUM5"/>
<comment type="caution">
    <text evidence="1">The sequence shown here is derived from an EMBL/GenBank/DDBJ whole genome shotgun (WGS) entry which is preliminary data.</text>
</comment>
<dbReference type="Proteomes" id="UP000827724">
    <property type="component" value="Unassembled WGS sequence"/>
</dbReference>
<reference evidence="1" key="1">
    <citation type="submission" date="2021-08" db="EMBL/GenBank/DDBJ databases">
        <title>Chromosome-Level Trichoderma cornu-damae using Hi-C Data.</title>
        <authorList>
            <person name="Kim C.S."/>
        </authorList>
    </citation>
    <scope>NUCLEOTIDE SEQUENCE</scope>
    <source>
        <strain evidence="1">KA19-0412C</strain>
    </source>
</reference>
<dbReference type="OrthoDB" id="4360026at2759"/>
<organism evidence="1 2">
    <name type="scientific">Trichoderma cornu-damae</name>
    <dbReference type="NCBI Taxonomy" id="654480"/>
    <lineage>
        <taxon>Eukaryota</taxon>
        <taxon>Fungi</taxon>
        <taxon>Dikarya</taxon>
        <taxon>Ascomycota</taxon>
        <taxon>Pezizomycotina</taxon>
        <taxon>Sordariomycetes</taxon>
        <taxon>Hypocreomycetidae</taxon>
        <taxon>Hypocreales</taxon>
        <taxon>Hypocreaceae</taxon>
        <taxon>Trichoderma</taxon>
    </lineage>
</organism>
<accession>A0A9P8TUM5</accession>
<protein>
    <submittedName>
        <fullName evidence="1">Uncharacterized protein</fullName>
    </submittedName>
</protein>
<evidence type="ECO:0000313" key="1">
    <source>
        <dbReference type="EMBL" id="KAH6605498.1"/>
    </source>
</evidence>